<proteinExistence type="predicted"/>
<name>A0A0B2VYK4_TOXCA</name>
<dbReference type="AlphaFoldDB" id="A0A0B2VYK4"/>
<gene>
    <name evidence="2" type="ORF">Tcan_01609</name>
</gene>
<keyword evidence="1" id="KW-1133">Transmembrane helix</keyword>
<evidence type="ECO:0000313" key="3">
    <source>
        <dbReference type="Proteomes" id="UP000031036"/>
    </source>
</evidence>
<evidence type="ECO:0000256" key="1">
    <source>
        <dbReference type="SAM" id="Phobius"/>
    </source>
</evidence>
<organism evidence="2 3">
    <name type="scientific">Toxocara canis</name>
    <name type="common">Canine roundworm</name>
    <dbReference type="NCBI Taxonomy" id="6265"/>
    <lineage>
        <taxon>Eukaryota</taxon>
        <taxon>Metazoa</taxon>
        <taxon>Ecdysozoa</taxon>
        <taxon>Nematoda</taxon>
        <taxon>Chromadorea</taxon>
        <taxon>Rhabditida</taxon>
        <taxon>Spirurina</taxon>
        <taxon>Ascaridomorpha</taxon>
        <taxon>Ascaridoidea</taxon>
        <taxon>Toxocaridae</taxon>
        <taxon>Toxocara</taxon>
    </lineage>
</organism>
<sequence>MLLASLISVLIVLTISFTLLKKRDTIVIYTINIFVPTLVLTIWQAVFEGEIYATYYGLKSNRLMRLTVDAVSFFGSTMSIIFHIMSVLLLLSIYVSYRCPLIHSRLFRLPNWIKYQIIIDLFAVLCSLFVIFSYKFIDAALSAICLSIILFTTFIITIAISFMTLYCCIERYYRGKMWKKQKNNELILLISTVTCVTPPNVVDIFGFAISASVAMILLFPNCEWAANLLVFATKCEVYCVRVRTVVIAASTLIALPVYRKSLSNIIRCRLPHGIKAVKHI</sequence>
<dbReference type="EMBL" id="JPKZ01000595">
    <property type="protein sequence ID" value="KHN86514.1"/>
    <property type="molecule type" value="Genomic_DNA"/>
</dbReference>
<evidence type="ECO:0000313" key="2">
    <source>
        <dbReference type="EMBL" id="KHN86514.1"/>
    </source>
</evidence>
<comment type="caution">
    <text evidence="2">The sequence shown here is derived from an EMBL/GenBank/DDBJ whole genome shotgun (WGS) entry which is preliminary data.</text>
</comment>
<accession>A0A0B2VYK4</accession>
<feature type="transmembrane region" description="Helical" evidence="1">
    <location>
        <begin position="187"/>
        <end position="220"/>
    </location>
</feature>
<feature type="transmembrane region" description="Helical" evidence="1">
    <location>
        <begin position="140"/>
        <end position="166"/>
    </location>
</feature>
<protein>
    <submittedName>
        <fullName evidence="2">Uncharacterized protein</fullName>
    </submittedName>
</protein>
<reference evidence="2 3" key="1">
    <citation type="submission" date="2014-11" db="EMBL/GenBank/DDBJ databases">
        <title>Genetic blueprint of the zoonotic pathogen Toxocara canis.</title>
        <authorList>
            <person name="Zhu X.-Q."/>
            <person name="Korhonen P.K."/>
            <person name="Cai H."/>
            <person name="Young N.D."/>
            <person name="Nejsum P."/>
            <person name="von Samson-Himmelstjerna G."/>
            <person name="Boag P.R."/>
            <person name="Tan P."/>
            <person name="Li Q."/>
            <person name="Min J."/>
            <person name="Yang Y."/>
            <person name="Wang X."/>
            <person name="Fang X."/>
            <person name="Hall R.S."/>
            <person name="Hofmann A."/>
            <person name="Sternberg P.W."/>
            <person name="Jex A.R."/>
            <person name="Gasser R.B."/>
        </authorList>
    </citation>
    <scope>NUCLEOTIDE SEQUENCE [LARGE SCALE GENOMIC DNA]</scope>
    <source>
        <strain evidence="2">PN_DK_2014</strain>
    </source>
</reference>
<dbReference type="Proteomes" id="UP000031036">
    <property type="component" value="Unassembled WGS sequence"/>
</dbReference>
<feature type="transmembrane region" description="Helical" evidence="1">
    <location>
        <begin position="117"/>
        <end position="134"/>
    </location>
</feature>
<keyword evidence="1" id="KW-0812">Transmembrane</keyword>
<feature type="transmembrane region" description="Helical" evidence="1">
    <location>
        <begin position="73"/>
        <end position="97"/>
    </location>
</feature>
<keyword evidence="3" id="KW-1185">Reference proteome</keyword>
<keyword evidence="1" id="KW-0472">Membrane</keyword>